<dbReference type="Proteomes" id="UP000243207">
    <property type="component" value="Chromosome I"/>
</dbReference>
<dbReference type="PANTHER" id="PTHR47495">
    <property type="entry name" value="ALDEHYDE DEHYDROGENASE"/>
    <property type="match status" value="1"/>
</dbReference>
<dbReference type="PROSITE" id="PS51318">
    <property type="entry name" value="TAT"/>
    <property type="match status" value="1"/>
</dbReference>
<protein>
    <submittedName>
        <fullName evidence="2">Isoquinoline 1-oxidoreductase, beta subunit</fullName>
    </submittedName>
</protein>
<organism evidence="2 3">
    <name type="scientific">Halopseudomonas xinjiangensis</name>
    <dbReference type="NCBI Taxonomy" id="487184"/>
    <lineage>
        <taxon>Bacteria</taxon>
        <taxon>Pseudomonadati</taxon>
        <taxon>Pseudomonadota</taxon>
        <taxon>Gammaproteobacteria</taxon>
        <taxon>Pseudomonadales</taxon>
        <taxon>Pseudomonadaceae</taxon>
        <taxon>Halopseudomonas</taxon>
    </lineage>
</organism>
<dbReference type="EMBL" id="LT629736">
    <property type="protein sequence ID" value="SDT24838.1"/>
    <property type="molecule type" value="Genomic_DNA"/>
</dbReference>
<dbReference type="PIRSF" id="PIRSF036389">
    <property type="entry name" value="IOR_B"/>
    <property type="match status" value="1"/>
</dbReference>
<dbReference type="InterPro" id="IPR046867">
    <property type="entry name" value="AldOxase/xan_DH_MoCoBD2"/>
</dbReference>
<evidence type="ECO:0000313" key="3">
    <source>
        <dbReference type="Proteomes" id="UP000243207"/>
    </source>
</evidence>
<reference evidence="3" key="1">
    <citation type="submission" date="2016-10" db="EMBL/GenBank/DDBJ databases">
        <authorList>
            <person name="Varghese N."/>
            <person name="Submissions S."/>
        </authorList>
    </citation>
    <scope>NUCLEOTIDE SEQUENCE [LARGE SCALE GENOMIC DNA]</scope>
    <source>
        <strain evidence="3">NRRL B-51270</strain>
    </source>
</reference>
<dbReference type="InterPro" id="IPR006311">
    <property type="entry name" value="TAT_signal"/>
</dbReference>
<keyword evidence="3" id="KW-1185">Reference proteome</keyword>
<dbReference type="InterPro" id="IPR052516">
    <property type="entry name" value="N-heterocyclic_Hydroxylase"/>
</dbReference>
<name>A0A1H1YTT0_9GAMM</name>
<dbReference type="SMART" id="SM01008">
    <property type="entry name" value="Ald_Xan_dh_C"/>
    <property type="match status" value="1"/>
</dbReference>
<dbReference type="AlphaFoldDB" id="A0A1H1YTT0"/>
<dbReference type="InterPro" id="IPR037165">
    <property type="entry name" value="AldOxase/xan_DH_Mopterin-bd_sf"/>
</dbReference>
<evidence type="ECO:0000313" key="2">
    <source>
        <dbReference type="EMBL" id="SDT24838.1"/>
    </source>
</evidence>
<evidence type="ECO:0000259" key="1">
    <source>
        <dbReference type="SMART" id="SM01008"/>
    </source>
</evidence>
<dbReference type="Gene3D" id="3.30.365.10">
    <property type="entry name" value="Aldehyde oxidase/xanthine dehydrogenase, molybdopterin binding domain"/>
    <property type="match status" value="5"/>
</dbReference>
<proteinExistence type="predicted"/>
<dbReference type="Gene3D" id="3.90.1170.50">
    <property type="entry name" value="Aldehyde oxidase/xanthine dehydrogenase, a/b hammerhead"/>
    <property type="match status" value="1"/>
</dbReference>
<dbReference type="SUPFAM" id="SSF56003">
    <property type="entry name" value="Molybdenum cofactor-binding domain"/>
    <property type="match status" value="2"/>
</dbReference>
<gene>
    <name evidence="2" type="ORF">SAMN05216421_3269</name>
</gene>
<dbReference type="InterPro" id="IPR000674">
    <property type="entry name" value="Ald_Oxase/Xan_DH_a/b"/>
</dbReference>
<dbReference type="InterPro" id="IPR008274">
    <property type="entry name" value="AldOxase/xan_DH_MoCoBD1"/>
</dbReference>
<dbReference type="Pfam" id="PF20256">
    <property type="entry name" value="MoCoBD_2"/>
    <property type="match status" value="2"/>
</dbReference>
<accession>A0A1H1YTT0</accession>
<feature type="domain" description="Aldehyde oxidase/xanthine dehydrogenase a/b hammerhead" evidence="1">
    <location>
        <begin position="219"/>
        <end position="297"/>
    </location>
</feature>
<dbReference type="GO" id="GO:0016491">
    <property type="term" value="F:oxidoreductase activity"/>
    <property type="evidence" value="ECO:0007669"/>
    <property type="project" value="InterPro"/>
</dbReference>
<sequence>MSESVELSRRQFLKVGSLAMGGLVIAFSLPYSGRSAAEQVIREGPEDGRMATATALDAFISIDRAGQVVFTVPKIEMGQGAQSGLAVMVAEELEIDLDQIALREAPPNEKLYNDKLLNFQATGGSTSIRSNWDQLRRAGAAARLLLISAAARQWQLSADGLRAANGRVIAPDGRSLGYGELADAASQLTVPEQIPLKSPGEYRLIGKPTRRLDTPAKVNGSAQFTIDLTVPGMKYASTAACPVLGGRVASVDDSDARAVPGVRQIVRLESAVAVIGDHTWATFAGVRALKIEWDYGENASIDSAQMEKTLREASSRDGALANQTGDIAAALESAANNVEAEYHQPFLAHAALEPMTCVAQVRPDAVELWVGTQVPVLAQMTAAETAGRPLEQVIVNNQLIGGAFGRRLEVDFITQAVDIARHVDFPIKLTWTREEDTTHDLYRPQYLDRFRAAVDEQGRLKGWHHKIVGESVMARYAPAAVSPDGLDPDAIEVAAHPIYSLSALRVDYVPVPPTALRPSWWRGVGPLRSTFALESFIDELAHAAKRDPVEYRMTLLGGHPRAQAVLRLAAEKSGWSSELPAASGRGVAVQQVFGSYLATVVELNARQDKTIGINRIVVAIDCGQVMNPVSVSSQIEGGTLFGLSAALFNEVSVEAGRVEQTNFHNYRQLRISEAPPVDVHIVNSGEAPGGVGEAGTAMIAPALLNAVFAATGQRLRRLPLVHHGFNLS</sequence>
<dbReference type="InterPro" id="IPR012368">
    <property type="entry name" value="OxRdtase_Mopterin-bd_su_IorB"/>
</dbReference>
<dbReference type="STRING" id="487184.SAMN05216421_3269"/>
<dbReference type="PANTHER" id="PTHR47495:SF2">
    <property type="entry name" value="ALDEHYDE DEHYDROGENASE"/>
    <property type="match status" value="1"/>
</dbReference>
<dbReference type="Pfam" id="PF02738">
    <property type="entry name" value="MoCoBD_1"/>
    <property type="match status" value="1"/>
</dbReference>